<keyword evidence="2 4" id="KW-0863">Zinc-finger</keyword>
<feature type="region of interest" description="Disordered" evidence="5">
    <location>
        <begin position="2576"/>
        <end position="2601"/>
    </location>
</feature>
<feature type="compositionally biased region" description="Polar residues" evidence="5">
    <location>
        <begin position="443"/>
        <end position="452"/>
    </location>
</feature>
<dbReference type="GO" id="GO:0008270">
    <property type="term" value="F:zinc ion binding"/>
    <property type="evidence" value="ECO:0007669"/>
    <property type="project" value="UniProtKB-KW"/>
</dbReference>
<evidence type="ECO:0000256" key="5">
    <source>
        <dbReference type="SAM" id="MobiDB-lite"/>
    </source>
</evidence>
<feature type="compositionally biased region" description="Polar residues" evidence="5">
    <location>
        <begin position="1904"/>
        <end position="1942"/>
    </location>
</feature>
<name>A0A2J7QZI6_9NEOP</name>
<evidence type="ECO:0000313" key="7">
    <source>
        <dbReference type="EMBL" id="PNF33985.1"/>
    </source>
</evidence>
<feature type="compositionally biased region" description="Basic and acidic residues" evidence="5">
    <location>
        <begin position="1165"/>
        <end position="1178"/>
    </location>
</feature>
<feature type="compositionally biased region" description="Polar residues" evidence="5">
    <location>
        <begin position="409"/>
        <end position="424"/>
    </location>
</feature>
<feature type="compositionally biased region" description="Basic and acidic residues" evidence="5">
    <location>
        <begin position="425"/>
        <end position="438"/>
    </location>
</feature>
<feature type="region of interest" description="Disordered" evidence="5">
    <location>
        <begin position="773"/>
        <end position="793"/>
    </location>
</feature>
<feature type="region of interest" description="Disordered" evidence="5">
    <location>
        <begin position="3043"/>
        <end position="3072"/>
    </location>
</feature>
<feature type="compositionally biased region" description="Basic and acidic residues" evidence="5">
    <location>
        <begin position="1215"/>
        <end position="1225"/>
    </location>
</feature>
<evidence type="ECO:0000256" key="3">
    <source>
        <dbReference type="ARBA" id="ARBA00022833"/>
    </source>
</evidence>
<feature type="compositionally biased region" description="Basic and acidic residues" evidence="5">
    <location>
        <begin position="1465"/>
        <end position="1485"/>
    </location>
</feature>
<gene>
    <name evidence="7" type="ORF">B7P43_G04665</name>
</gene>
<feature type="region of interest" description="Disordered" evidence="5">
    <location>
        <begin position="1457"/>
        <end position="1492"/>
    </location>
</feature>
<protein>
    <recommendedName>
        <fullName evidence="6">MYND-type domain-containing protein</fullName>
    </recommendedName>
</protein>
<feature type="compositionally biased region" description="Polar residues" evidence="5">
    <location>
        <begin position="2348"/>
        <end position="2360"/>
    </location>
</feature>
<dbReference type="EMBL" id="NEVH01009069">
    <property type="protein sequence ID" value="PNF33985.1"/>
    <property type="molecule type" value="Genomic_DNA"/>
</dbReference>
<feature type="compositionally biased region" description="Basic and acidic residues" evidence="5">
    <location>
        <begin position="391"/>
        <end position="408"/>
    </location>
</feature>
<feature type="compositionally biased region" description="Basic residues" evidence="5">
    <location>
        <begin position="881"/>
        <end position="893"/>
    </location>
</feature>
<dbReference type="Proteomes" id="UP000235965">
    <property type="component" value="Unassembled WGS sequence"/>
</dbReference>
<dbReference type="Gene3D" id="6.10.140.2220">
    <property type="match status" value="1"/>
</dbReference>
<dbReference type="InParanoid" id="A0A2J7QZI6"/>
<feature type="region of interest" description="Disordered" evidence="5">
    <location>
        <begin position="3179"/>
        <end position="3200"/>
    </location>
</feature>
<feature type="region of interest" description="Disordered" evidence="5">
    <location>
        <begin position="658"/>
        <end position="683"/>
    </location>
</feature>
<dbReference type="InterPro" id="IPR002893">
    <property type="entry name" value="Znf_MYND"/>
</dbReference>
<feature type="region of interest" description="Disordered" evidence="5">
    <location>
        <begin position="854"/>
        <end position="895"/>
    </location>
</feature>
<feature type="compositionally biased region" description="Polar residues" evidence="5">
    <location>
        <begin position="2940"/>
        <end position="2958"/>
    </location>
</feature>
<evidence type="ECO:0000256" key="1">
    <source>
        <dbReference type="ARBA" id="ARBA00022723"/>
    </source>
</evidence>
<dbReference type="SUPFAM" id="SSF144232">
    <property type="entry name" value="HIT/MYND zinc finger-like"/>
    <property type="match status" value="1"/>
</dbReference>
<feature type="region of interest" description="Disordered" evidence="5">
    <location>
        <begin position="1904"/>
        <end position="1958"/>
    </location>
</feature>
<accession>A0A2J7QZI6</accession>
<keyword evidence="1" id="KW-0479">Metal-binding</keyword>
<feature type="compositionally biased region" description="Basic and acidic residues" evidence="5">
    <location>
        <begin position="236"/>
        <end position="252"/>
    </location>
</feature>
<dbReference type="PROSITE" id="PS50865">
    <property type="entry name" value="ZF_MYND_2"/>
    <property type="match status" value="1"/>
</dbReference>
<keyword evidence="8" id="KW-1185">Reference proteome</keyword>
<feature type="region of interest" description="Disordered" evidence="5">
    <location>
        <begin position="233"/>
        <end position="252"/>
    </location>
</feature>
<feature type="compositionally biased region" description="Polar residues" evidence="5">
    <location>
        <begin position="1151"/>
        <end position="1160"/>
    </location>
</feature>
<feature type="region of interest" description="Disordered" evidence="5">
    <location>
        <begin position="384"/>
        <end position="490"/>
    </location>
</feature>
<feature type="region of interest" description="Disordered" evidence="5">
    <location>
        <begin position="1200"/>
        <end position="1231"/>
    </location>
</feature>
<feature type="region of interest" description="Disordered" evidence="5">
    <location>
        <begin position="2939"/>
        <end position="2959"/>
    </location>
</feature>
<reference evidence="7 8" key="1">
    <citation type="submission" date="2017-12" db="EMBL/GenBank/DDBJ databases">
        <title>Hemimetabolous genomes reveal molecular basis of termite eusociality.</title>
        <authorList>
            <person name="Harrison M.C."/>
            <person name="Jongepier E."/>
            <person name="Robertson H.M."/>
            <person name="Arning N."/>
            <person name="Bitard-Feildel T."/>
            <person name="Chao H."/>
            <person name="Childers C.P."/>
            <person name="Dinh H."/>
            <person name="Doddapaneni H."/>
            <person name="Dugan S."/>
            <person name="Gowin J."/>
            <person name="Greiner C."/>
            <person name="Han Y."/>
            <person name="Hu H."/>
            <person name="Hughes D.S.T."/>
            <person name="Huylmans A.-K."/>
            <person name="Kemena C."/>
            <person name="Kremer L.P.M."/>
            <person name="Lee S.L."/>
            <person name="Lopez-Ezquerra A."/>
            <person name="Mallet L."/>
            <person name="Monroy-Kuhn J.M."/>
            <person name="Moser A."/>
            <person name="Murali S.C."/>
            <person name="Muzny D.M."/>
            <person name="Otani S."/>
            <person name="Piulachs M.-D."/>
            <person name="Poelchau M."/>
            <person name="Qu J."/>
            <person name="Schaub F."/>
            <person name="Wada-Katsumata A."/>
            <person name="Worley K.C."/>
            <person name="Xie Q."/>
            <person name="Ylla G."/>
            <person name="Poulsen M."/>
            <person name="Gibbs R.A."/>
            <person name="Schal C."/>
            <person name="Richards S."/>
            <person name="Belles X."/>
            <person name="Korb J."/>
            <person name="Bornberg-Bauer E."/>
        </authorList>
    </citation>
    <scope>NUCLEOTIDE SEQUENCE [LARGE SCALE GENOMIC DNA]</scope>
    <source>
        <tissue evidence="7">Whole body</tissue>
    </source>
</reference>
<evidence type="ECO:0000313" key="8">
    <source>
        <dbReference type="Proteomes" id="UP000235965"/>
    </source>
</evidence>
<comment type="caution">
    <text evidence="7">The sequence shown here is derived from an EMBL/GenBank/DDBJ whole genome shotgun (WGS) entry which is preliminary data.</text>
</comment>
<dbReference type="OrthoDB" id="10023235at2759"/>
<feature type="compositionally biased region" description="Polar residues" evidence="5">
    <location>
        <begin position="3053"/>
        <end position="3072"/>
    </location>
</feature>
<feature type="region of interest" description="Disordered" evidence="5">
    <location>
        <begin position="2777"/>
        <end position="2804"/>
    </location>
</feature>
<sequence length="3330" mass="368752">MFEFDLGNEELIKWLLSCCQRKRRRLVWQVQNQLEQMGVSEESVKSALEQLSQDTKVYLQKFTLEEIRMYTQRHDNYEGGYRGHTEWFHSAEGSWPHSEKPSFRNDCYRKSHNSCDSFVFSQGYPEPLPREGNADVHWQSRSFQYADSRRYSERENHYHQPSRYGTCDAYSYRYRCRENNVDRHMRKDFYRRKRKIYPDHDSDGRRWNVCDRKMQKVEKQNIKSSVSEPINNIISEDSKDSEKVGSEVEKERLSSSKVHDSVACSGIKTDVTDVVRTSETSDVDEQTHSSTVNDQTETVVPYESGKDCDTKGKESRALIEENGKVCDNGNGEVLEEGVTAYKAQSISIEGGSVVINRNSSSTEEDEDHSSQREVIAVVNRVTTEVNSEQNTLEKEEPHCVTSEAEHHSNSTPSITNEEVSSVQQETKETSDASNESHGDFLGNSIQTSQDGNYTDIDEGTKDSASRKLSKKAEKSEHEIRKSQTVSTDFNDDSVNACEKAKYPSVSCNNPHYHKETASVQNHTCRGSGVVDCKTKVTEVGKTPGQSLGESEHTDETQILDIQRRVSVHVPSEHKGRESSHLKIQQNQQNLESRITVEDASHQGSKLQFMVSEIREASLGDNVKYKTADGSFHRNNKRCGTLIENASVAKSLEREVKSSKHLVSKEKCGMDHPNSSLSAERNKHMRSVTKYPGVRRTALQYYTTIDEYFGKNYGKSEDENNHNTKDSAENLRKIECTVNNQQKLVCENKFPVVRKNLEKYDEVVKMRTSLSKSKEKLAKMSGSQHASKCSMNVKRRSSEPCELLSKIRKKRRFSYGGGESVVKGAEMRPMGNDMKSRKGDEKMLEIDIPKLPKTGEEADTYGVSADSGTRMVPGGNETIKAGGKKVTKQGKRSSHCPEVAKAATQGIRIEKVTKMKPGEKVVKNRKNEEKVLEKETLHCSNAGEGVSAERGTKVNPAGAEIVKAGKDEENILGSSHCVKTSWHAAADSIQETTKIMTGGSESVKTGKNELKILKGSPQCFKTKEQAAVEDLSQKKTIKMKPGGRDVVNCCKNKGNALKKIPQCLYTEEKTIVQNSSRERVTKIKPTGNEMVMTARNEERIFKETLLCLRTEEQAATQSLSLEKVTKKKPRGSEMVKTGKKVEKVLEGPQNLKRGQQTSALSMSMEKATKNKPRSEMFSDRRKEEKILKGSPQHLEIEQSVVQSLSTEKRTKPKPGGGEKVKTGKNERKLKKSSRCFKTGHQASFQAISVERAIETKPRGSGIVNMGKNKVETLKGSPQRLKPGQDTAFGVSRERVHNTTALEMKQRGNELLATSSVKACRRDKQYHSFVSLNDCKRDKNGKLFSEKQNRRNTLERITNINPFYTSKLDFKDDKYRKKREIMLELFGEDPDELPGSKSDSPDGVCMKVLQESNSCSNSARVSNHSGENVKFASSLEQDRGQKDNGSTCQLMLLSCKSESESNSLNKGEVEPEHRDQQKAKGFGDREPSSLCPRSEVQKVGSQKLPQLNHSAQQNNHQQEGVCDSMTNRAGANTLQQNNQVRSDMTTHKNDMYAVTSRTTTLHVDTLGKSDHQKDTGPEACFESELLITCPMKDGTGTITQDNTQKQNGFGHQKSSDVANTNDIHLTGCIKEGENGEFHLIINAKNIDTLFPSPQRDHSGTTVKLLSVNCNILKDVNDASDGHSVSTEGVVHADKCSEDISMPSDTAERVAEKKVSSPETNVNVSTLEIPDISCSKVTGSVDKHVSPVPDTSGCGQNGPNNQHDTVERSVDKHVSPVPHTSGCGQNEPNNKHDTVERSVDKNVSSVPHISCCERNETDNQHHTVASSSTSEPLQDLALLCKRSVPDSSSQPQIFRMLTSAVKQTEVEIAGKEKCLSESNSGMRVGCSKASTKFPQSTVDLNQTQVCSPLQTNIPNSKETTSAMHSSRPTVRSDQLQPESFQANSKSTDDKPPQESDVPVSLTLPRIRVRDPESLGIIHHKKSFFKEMDTKLCELTQITYVLLQDMNRILHRLRAICCLTGTLKDTETALAKAEHTTHHQIVKAKTFLDLYKYVERSFSDESKGILIKRLSELNPHWTYTSRQLEMCQNYCFWVLRNSQMSVENLGSMSSQVTVSSVSLIQQILQHSFQQQPVGVPIQSNVASNTNNQVLPLLQARGQIPSSSEANINSKQQTSESMQNVPSIAPVLFTSSRNEVVTHTGGPATDATYDVCMRETGSHLNPRHAQTVNIPQQQLPNYNLAQTQNPPGRQFTYSNSISYIPQPVHETDRAIPLAQSQVLNMPPKKRKVPTILAHSYNVQHTTPYAVPNVPVSHGNRSAVSGFTGSVPVSGSGYSLPNSLSNSHAPNLQVAPSHYTSNNQNQTIQQRKLAYDSSRAAFKNPSNQHTYQHMYLRTLNKNSALNKSAQNPVNQPHSRNEAIQRDTFPQPVINTRNSSNQPYPWNEAIKQHTFSESVGNPPNTLQQGVSSHYMNNVAARSSAANSSSRPYVPNQVINHGMFSHQLSNAPSNRVTGGTTNVSLRELCASAAGPMGEVHGYMHPIGNRFCGTQQPPPRYIAPPPPYIPLSSSYTRVSPHAQKQVSVQEHHVSAAQGNTGSYNGASSGIPQQHQAPPVASELQMQLCGTTQSIISHRRGSHGRGNANDVASNNYCNGGITQNAPANNFFDRVSNQNGSPGNNILRNQLFDKEINQSRFLVNRATDNTLSDHRNTWSEPASNVYDKRKTHCEPASNSLSERGKNQYLSAGSGGYNSLFDGIDSLSGPVPNSTANNSSCEGENRQNVSLANGQFDRRNSQSRPLPNRTADNLHDRENNQTGCLPVITCNRLFDKGNSWSRPPAPANIPSSVTFQARFEGVQQHSKKPTQKLPGCEVGHQNVNNVAQHLSGASSYPSTENPISEIGQQNVNNMTQKHLSGAANVSSAENRNVNGNSGFLKVNTISEGTRLEDPQLESNSNITETPASLPNSQPLFDVNQQSSLCRSQQRQLSSIVTAQPELSRNTPVGIVQASGNPGCVPGSSAQATGISSTGHTAETLHLHVCEPRSTNHVTLSATVSEPPEKAVPDQQSTNSALRTEIQQETSGRPTLRTFRRKSGNDNLRNETVSVEVVDPRNDVQLETESECLGIDVTSKQSEEEEVTILTVEECVSISNSETSKTTTLNKIPAAMVDEAGGSDSEVEVICEVLPQSRTVSRDSGYKTPSPMAGDVGTGSDQKEIPVKKLDFQMTENTYQPEDTLLVGEEYEDNKPLLEEDYKDSKLQTWFECEDAVSAAWYNTELTSLMWQESEVAVVREKMESVQCAVCEKPAEVKCSGCLVTCYCSAECQLEDWNTTHHTVCCAGLDE</sequence>
<evidence type="ECO:0000259" key="6">
    <source>
        <dbReference type="PROSITE" id="PS50865"/>
    </source>
</evidence>
<feature type="region of interest" description="Disordered" evidence="5">
    <location>
        <begin position="2332"/>
        <end position="2361"/>
    </location>
</feature>
<dbReference type="Pfam" id="PF01753">
    <property type="entry name" value="zf-MYND"/>
    <property type="match status" value="1"/>
</dbReference>
<proteinExistence type="predicted"/>
<feature type="region of interest" description="Disordered" evidence="5">
    <location>
        <begin position="1770"/>
        <end position="1790"/>
    </location>
</feature>
<feature type="region of interest" description="Disordered" evidence="5">
    <location>
        <begin position="1150"/>
        <end position="1178"/>
    </location>
</feature>
<keyword evidence="3" id="KW-0862">Zinc</keyword>
<evidence type="ECO:0000256" key="2">
    <source>
        <dbReference type="ARBA" id="ARBA00022771"/>
    </source>
</evidence>
<feature type="domain" description="MYND-type" evidence="6">
    <location>
        <begin position="3287"/>
        <end position="3324"/>
    </location>
</feature>
<feature type="compositionally biased region" description="Polar residues" evidence="5">
    <location>
        <begin position="2583"/>
        <end position="2601"/>
    </location>
</feature>
<evidence type="ECO:0000256" key="4">
    <source>
        <dbReference type="PROSITE-ProRule" id="PRU00134"/>
    </source>
</evidence>
<feature type="compositionally biased region" description="Polar residues" evidence="5">
    <location>
        <begin position="780"/>
        <end position="789"/>
    </location>
</feature>
<feature type="compositionally biased region" description="Basic and acidic residues" evidence="5">
    <location>
        <begin position="658"/>
        <end position="669"/>
    </location>
</feature>
<organism evidence="7 8">
    <name type="scientific">Cryptotermes secundus</name>
    <dbReference type="NCBI Taxonomy" id="105785"/>
    <lineage>
        <taxon>Eukaryota</taxon>
        <taxon>Metazoa</taxon>
        <taxon>Ecdysozoa</taxon>
        <taxon>Arthropoda</taxon>
        <taxon>Hexapoda</taxon>
        <taxon>Insecta</taxon>
        <taxon>Pterygota</taxon>
        <taxon>Neoptera</taxon>
        <taxon>Polyneoptera</taxon>
        <taxon>Dictyoptera</taxon>
        <taxon>Blattodea</taxon>
        <taxon>Blattoidea</taxon>
        <taxon>Termitoidae</taxon>
        <taxon>Kalotermitidae</taxon>
        <taxon>Cryptotermitinae</taxon>
        <taxon>Cryptotermes</taxon>
    </lineage>
</organism>
<feature type="compositionally biased region" description="Basic and acidic residues" evidence="5">
    <location>
        <begin position="458"/>
        <end position="481"/>
    </location>
</feature>